<sequence length="50" mass="5594">MLSSVDKMFETWGTPPAPGKAQNPTPTDDQEDIKFTGKDQLKFLQWEAPA</sequence>
<feature type="region of interest" description="Disordered" evidence="1">
    <location>
        <begin position="1"/>
        <end position="32"/>
    </location>
</feature>
<protein>
    <submittedName>
        <fullName evidence="2">Uncharacterized protein</fullName>
    </submittedName>
</protein>
<accession>A0A0F9R4Q8</accession>
<name>A0A0F9R4Q8_9ZZZZ</name>
<comment type="caution">
    <text evidence="2">The sequence shown here is derived from an EMBL/GenBank/DDBJ whole genome shotgun (WGS) entry which is preliminary data.</text>
</comment>
<gene>
    <name evidence="2" type="ORF">LCGC14_1016780</name>
</gene>
<dbReference type="AlphaFoldDB" id="A0A0F9R4Q8"/>
<proteinExistence type="predicted"/>
<evidence type="ECO:0000313" key="2">
    <source>
        <dbReference type="EMBL" id="KKN12423.1"/>
    </source>
</evidence>
<dbReference type="EMBL" id="LAZR01004035">
    <property type="protein sequence ID" value="KKN12423.1"/>
    <property type="molecule type" value="Genomic_DNA"/>
</dbReference>
<organism evidence="2">
    <name type="scientific">marine sediment metagenome</name>
    <dbReference type="NCBI Taxonomy" id="412755"/>
    <lineage>
        <taxon>unclassified sequences</taxon>
        <taxon>metagenomes</taxon>
        <taxon>ecological metagenomes</taxon>
    </lineage>
</organism>
<reference evidence="2" key="1">
    <citation type="journal article" date="2015" name="Nature">
        <title>Complex archaea that bridge the gap between prokaryotes and eukaryotes.</title>
        <authorList>
            <person name="Spang A."/>
            <person name="Saw J.H."/>
            <person name="Jorgensen S.L."/>
            <person name="Zaremba-Niedzwiedzka K."/>
            <person name="Martijn J."/>
            <person name="Lind A.E."/>
            <person name="van Eijk R."/>
            <person name="Schleper C."/>
            <person name="Guy L."/>
            <person name="Ettema T.J."/>
        </authorList>
    </citation>
    <scope>NUCLEOTIDE SEQUENCE</scope>
</reference>
<evidence type="ECO:0000256" key="1">
    <source>
        <dbReference type="SAM" id="MobiDB-lite"/>
    </source>
</evidence>